<dbReference type="Proteomes" id="UP000318590">
    <property type="component" value="Unassembled WGS sequence"/>
</dbReference>
<reference evidence="1 2" key="1">
    <citation type="submission" date="2019-06" db="EMBL/GenBank/DDBJ databases">
        <title>Paenimaribius caenipelagi gen. nov., sp. nov., isolated from a tidal flat.</title>
        <authorList>
            <person name="Yoon J.-H."/>
        </authorList>
    </citation>
    <scope>NUCLEOTIDE SEQUENCE [LARGE SCALE GENOMIC DNA]</scope>
    <source>
        <strain evidence="1 2">JBTF-M29</strain>
    </source>
</reference>
<dbReference type="RefSeq" id="WP_142835038.1">
    <property type="nucleotide sequence ID" value="NZ_VFSV01000020.1"/>
</dbReference>
<gene>
    <name evidence="1" type="ORF">FEV53_11970</name>
</gene>
<dbReference type="AlphaFoldDB" id="A0A547PW77"/>
<keyword evidence="2" id="KW-1185">Reference proteome</keyword>
<comment type="caution">
    <text evidence="1">The sequence shown here is derived from an EMBL/GenBank/DDBJ whole genome shotgun (WGS) entry which is preliminary data.</text>
</comment>
<organism evidence="1 2">
    <name type="scientific">Palleronia caenipelagi</name>
    <dbReference type="NCBI Taxonomy" id="2489174"/>
    <lineage>
        <taxon>Bacteria</taxon>
        <taxon>Pseudomonadati</taxon>
        <taxon>Pseudomonadota</taxon>
        <taxon>Alphaproteobacteria</taxon>
        <taxon>Rhodobacterales</taxon>
        <taxon>Roseobacteraceae</taxon>
        <taxon>Palleronia</taxon>
    </lineage>
</organism>
<evidence type="ECO:0000313" key="1">
    <source>
        <dbReference type="EMBL" id="TRD18366.1"/>
    </source>
</evidence>
<evidence type="ECO:0000313" key="2">
    <source>
        <dbReference type="Proteomes" id="UP000318590"/>
    </source>
</evidence>
<dbReference type="OrthoDB" id="7727240at2"/>
<accession>A0A547PW77</accession>
<name>A0A547PW77_9RHOB</name>
<sequence length="94" mass="10441">MMPSTGFFADFRTSGTRQLLRDPVTGRYLHMSGRGTTPRRVWAWSGTADQAAAMKRVALNARGEPWPYVLIREPLSGDTELSGWPAESEVTDGR</sequence>
<dbReference type="EMBL" id="VFSV01000020">
    <property type="protein sequence ID" value="TRD18366.1"/>
    <property type="molecule type" value="Genomic_DNA"/>
</dbReference>
<proteinExistence type="predicted"/>
<protein>
    <submittedName>
        <fullName evidence="1">Uncharacterized protein</fullName>
    </submittedName>
</protein>